<feature type="domain" description="Endonuclease GajA/Old nuclease/RecF-like AAA" evidence="2">
    <location>
        <begin position="197"/>
        <end position="356"/>
    </location>
</feature>
<sequence>MYLAELSITNFRSFGPDGIKVRFREGVTALVGENDSGKTAVIDALRFLLGTTDQEWLRFNDDDFHKAIKDNSESNEIKIFGTFKKLTPSDKSGFAEYLTYGVSYEDEPILHLTLTAKRMGTRAGRPYIATDIRSGKNGDGPNLDNNCRLLLAATYLRPLRDAERELSSGRNSRLSMVLNSLNGAEVGKLFDAVNADLSLLSFEEIKSLGLLGLGDLFNKLIEVHPHIENGKSKVNSHLEELQLHGDSLKSSISVSQNGSDSQRLRQLLEKLTLNVDNTSGRLGLGSNNILFIACELILLADEQEHFPLLLIEEPEAHVHAQRQLRLVQYLQKIVDSQNYKENKPQIIITTHSPNLASEINLNNLVIIRSGKAFSTADGETELDSNDYKFLSRFLDVTKANLFFARGVMIVEGDAENILMPTLARCIGKDFTEHGVSIINVGGVGLRRYAKILMRKNPDQDGIQTVPVACVTDLDVMPNCGPYITKIIKDDSDWPTLGDGEERKWRAKRDFPVTKLNEHKENIKSKAHGQNVKSFVADEWTLEYDLAFANDNALAEEVYIAAQLAIWDEGDNYSEKTAEEKFEKAQAKYTTLKEEADKLAADKGWDKNEVLASKVYAMYVTGSKASKSIAAQYLCEIILNKKKCDRDYDLRAKLPSYVVEAIDYVTSNLNKASGGDS</sequence>
<evidence type="ECO:0000313" key="4">
    <source>
        <dbReference type="EMBL" id="ART88989.1"/>
    </source>
</evidence>
<dbReference type="PANTHER" id="PTHR43581">
    <property type="entry name" value="ATP/GTP PHOSPHATASE"/>
    <property type="match status" value="1"/>
</dbReference>
<keyword evidence="4" id="KW-0540">Nuclease</keyword>
<dbReference type="CDD" id="cd00267">
    <property type="entry name" value="ABC_ATPase"/>
    <property type="match status" value="1"/>
</dbReference>
<protein>
    <submittedName>
        <fullName evidence="4">Putative OLD family ATP-dependent endonuclease</fullName>
    </submittedName>
</protein>
<dbReference type="InterPro" id="IPR041685">
    <property type="entry name" value="AAA_GajA/Old/RecF-like"/>
</dbReference>
<dbReference type="AlphaFoldDB" id="A0A2Z2JRD0"/>
<dbReference type="Pfam" id="PF13175">
    <property type="entry name" value="AAA_15"/>
    <property type="match status" value="2"/>
</dbReference>
<dbReference type="Pfam" id="PF20469">
    <property type="entry name" value="OLD-like_TOPRIM"/>
    <property type="match status" value="1"/>
</dbReference>
<name>A0A2Z2JRD0_ACTPL</name>
<dbReference type="GO" id="GO:0004519">
    <property type="term" value="F:endonuclease activity"/>
    <property type="evidence" value="ECO:0007669"/>
    <property type="project" value="UniProtKB-KW"/>
</dbReference>
<dbReference type="InterPro" id="IPR034139">
    <property type="entry name" value="TOPRIM_OLD"/>
</dbReference>
<keyword evidence="4" id="KW-0378">Hydrolase</keyword>
<evidence type="ECO:0000259" key="2">
    <source>
        <dbReference type="Pfam" id="PF13175"/>
    </source>
</evidence>
<proteinExistence type="predicted"/>
<dbReference type="EMBL" id="KX196444">
    <property type="protein sequence ID" value="ART88989.1"/>
    <property type="molecule type" value="Genomic_DNA"/>
</dbReference>
<dbReference type="SUPFAM" id="SSF52540">
    <property type="entry name" value="P-loop containing nucleoside triphosphate hydrolases"/>
    <property type="match status" value="1"/>
</dbReference>
<feature type="coiled-coil region" evidence="1">
    <location>
        <begin position="574"/>
        <end position="601"/>
    </location>
</feature>
<dbReference type="RefSeq" id="WP_157808539.1">
    <property type="nucleotide sequence ID" value="NZ_CP026009.1"/>
</dbReference>
<dbReference type="InterPro" id="IPR051396">
    <property type="entry name" value="Bact_Antivir_Def_Nuclease"/>
</dbReference>
<keyword evidence="4" id="KW-0255">Endonuclease</keyword>
<feature type="domain" description="Endonuclease GajA/Old nuclease/RecF-like AAA" evidence="2">
    <location>
        <begin position="1"/>
        <end position="83"/>
    </location>
</feature>
<keyword evidence="1" id="KW-0175">Coiled coil</keyword>
<dbReference type="PANTHER" id="PTHR43581:SF4">
    <property type="entry name" value="ATP_GTP PHOSPHATASE"/>
    <property type="match status" value="1"/>
</dbReference>
<evidence type="ECO:0000259" key="3">
    <source>
        <dbReference type="Pfam" id="PF20469"/>
    </source>
</evidence>
<reference evidence="4" key="1">
    <citation type="journal article" date="2018" name="Vet. Microbiol.">
        <title>ICEAplChn1, a novel SXT/R391 integrative conjugative element (ICE), carrying multiple antibiotic resistance genes in Actinobacillus pleuropneumoniae.</title>
        <authorList>
            <person name="Xu J."/>
            <person name="Jia H."/>
            <person name="Cui G."/>
            <person name="Tong H."/>
            <person name="Wei J."/>
            <person name="Shao D."/>
            <person name="Liu K."/>
            <person name="Qiu Y."/>
            <person name="Li B."/>
            <person name="Ma Z."/>
        </authorList>
    </citation>
    <scope>NUCLEOTIDE SEQUENCE</scope>
    <source>
        <strain evidence="4">App6</strain>
    </source>
</reference>
<accession>A0A2Z2JRD0</accession>
<feature type="domain" description="OLD protein-like TOPRIM" evidence="3">
    <location>
        <begin position="402"/>
        <end position="474"/>
    </location>
</feature>
<evidence type="ECO:0000256" key="1">
    <source>
        <dbReference type="SAM" id="Coils"/>
    </source>
</evidence>
<organism evidence="4">
    <name type="scientific">Actinobacillus pleuropneumoniae</name>
    <name type="common">Haemophilus pleuropneumoniae</name>
    <dbReference type="NCBI Taxonomy" id="715"/>
    <lineage>
        <taxon>Bacteria</taxon>
        <taxon>Pseudomonadati</taxon>
        <taxon>Pseudomonadota</taxon>
        <taxon>Gammaproteobacteria</taxon>
        <taxon>Pasteurellales</taxon>
        <taxon>Pasteurellaceae</taxon>
        <taxon>Actinobacillus</taxon>
    </lineage>
</organism>
<dbReference type="InterPro" id="IPR027417">
    <property type="entry name" value="P-loop_NTPase"/>
</dbReference>
<dbReference type="CDD" id="cd01026">
    <property type="entry name" value="TOPRIM_OLD"/>
    <property type="match status" value="1"/>
</dbReference>
<dbReference type="Gene3D" id="3.40.50.300">
    <property type="entry name" value="P-loop containing nucleotide triphosphate hydrolases"/>
    <property type="match status" value="1"/>
</dbReference>